<evidence type="ECO:0000259" key="6">
    <source>
        <dbReference type="Pfam" id="PF05154"/>
    </source>
</evidence>
<protein>
    <submittedName>
        <fullName evidence="7">TM2 domain-containing protein</fullName>
    </submittedName>
</protein>
<dbReference type="Pfam" id="PF05154">
    <property type="entry name" value="TM2"/>
    <property type="match status" value="1"/>
</dbReference>
<keyword evidence="2 5" id="KW-0812">Transmembrane</keyword>
<dbReference type="Proteomes" id="UP001596058">
    <property type="component" value="Unassembled WGS sequence"/>
</dbReference>
<dbReference type="PANTHER" id="PTHR21016">
    <property type="entry name" value="BETA-AMYLOID BINDING PROTEIN-RELATED"/>
    <property type="match status" value="1"/>
</dbReference>
<dbReference type="InterPro" id="IPR007829">
    <property type="entry name" value="TM2"/>
</dbReference>
<keyword evidence="8" id="KW-1185">Reference proteome</keyword>
<evidence type="ECO:0000256" key="3">
    <source>
        <dbReference type="ARBA" id="ARBA00022989"/>
    </source>
</evidence>
<dbReference type="PANTHER" id="PTHR21016:SF25">
    <property type="entry name" value="TM2 DOMAIN-CONTAINING PROTEIN DDB_G0277895-RELATED"/>
    <property type="match status" value="1"/>
</dbReference>
<keyword evidence="3 5" id="KW-1133">Transmembrane helix</keyword>
<comment type="subcellular location">
    <subcellularLocation>
        <location evidence="1">Membrane</location>
        <topology evidence="1">Multi-pass membrane protein</topology>
    </subcellularLocation>
</comment>
<accession>A0ABW1DAM7</accession>
<name>A0ABW1DAM7_9ACTN</name>
<sequence length="67" mass="7388">MTKSWLATVLLCFFLGVLGVHRFYVGKIGTGILMIITLGGFGVWVLIDFIMILIGKFTDKQGQPLAK</sequence>
<evidence type="ECO:0000256" key="2">
    <source>
        <dbReference type="ARBA" id="ARBA00022692"/>
    </source>
</evidence>
<evidence type="ECO:0000256" key="1">
    <source>
        <dbReference type="ARBA" id="ARBA00004141"/>
    </source>
</evidence>
<reference evidence="8" key="1">
    <citation type="journal article" date="2019" name="Int. J. Syst. Evol. Microbiol.">
        <title>The Global Catalogue of Microorganisms (GCM) 10K type strain sequencing project: providing services to taxonomists for standard genome sequencing and annotation.</title>
        <authorList>
            <consortium name="The Broad Institute Genomics Platform"/>
            <consortium name="The Broad Institute Genome Sequencing Center for Infectious Disease"/>
            <person name="Wu L."/>
            <person name="Ma J."/>
        </authorList>
    </citation>
    <scope>NUCLEOTIDE SEQUENCE [LARGE SCALE GENOMIC DNA]</scope>
    <source>
        <strain evidence="8">CCUG 53903</strain>
    </source>
</reference>
<evidence type="ECO:0000256" key="4">
    <source>
        <dbReference type="ARBA" id="ARBA00023136"/>
    </source>
</evidence>
<dbReference type="RefSeq" id="WP_379524532.1">
    <property type="nucleotide sequence ID" value="NZ_JBHSPA010000118.1"/>
</dbReference>
<proteinExistence type="predicted"/>
<keyword evidence="4 5" id="KW-0472">Membrane</keyword>
<organism evidence="7 8">
    <name type="scientific">Nonomuraea insulae</name>
    <dbReference type="NCBI Taxonomy" id="1616787"/>
    <lineage>
        <taxon>Bacteria</taxon>
        <taxon>Bacillati</taxon>
        <taxon>Actinomycetota</taxon>
        <taxon>Actinomycetes</taxon>
        <taxon>Streptosporangiales</taxon>
        <taxon>Streptosporangiaceae</taxon>
        <taxon>Nonomuraea</taxon>
    </lineage>
</organism>
<dbReference type="InterPro" id="IPR050932">
    <property type="entry name" value="TM2D1-3-like"/>
</dbReference>
<feature type="transmembrane region" description="Helical" evidence="5">
    <location>
        <begin position="32"/>
        <end position="54"/>
    </location>
</feature>
<evidence type="ECO:0000313" key="7">
    <source>
        <dbReference type="EMBL" id="MFC5835119.1"/>
    </source>
</evidence>
<feature type="domain" description="TM2" evidence="6">
    <location>
        <begin position="1"/>
        <end position="50"/>
    </location>
</feature>
<gene>
    <name evidence="7" type="ORF">ACFPZ3_65765</name>
</gene>
<evidence type="ECO:0000256" key="5">
    <source>
        <dbReference type="SAM" id="Phobius"/>
    </source>
</evidence>
<dbReference type="EMBL" id="JBHSPA010000118">
    <property type="protein sequence ID" value="MFC5835119.1"/>
    <property type="molecule type" value="Genomic_DNA"/>
</dbReference>
<evidence type="ECO:0000313" key="8">
    <source>
        <dbReference type="Proteomes" id="UP001596058"/>
    </source>
</evidence>
<comment type="caution">
    <text evidence="7">The sequence shown here is derived from an EMBL/GenBank/DDBJ whole genome shotgun (WGS) entry which is preliminary data.</text>
</comment>